<name>A0A8T2LSK6_ASTMX</name>
<dbReference type="Proteomes" id="UP000752171">
    <property type="component" value="Unassembled WGS sequence"/>
</dbReference>
<feature type="transmembrane region" description="Helical" evidence="1">
    <location>
        <begin position="117"/>
        <end position="137"/>
    </location>
</feature>
<evidence type="ECO:0000313" key="2">
    <source>
        <dbReference type="EMBL" id="KAG9272605.1"/>
    </source>
</evidence>
<evidence type="ECO:0000313" key="3">
    <source>
        <dbReference type="Proteomes" id="UP000752171"/>
    </source>
</evidence>
<feature type="non-terminal residue" evidence="2">
    <location>
        <position position="1"/>
    </location>
</feature>
<keyword evidence="1" id="KW-0812">Transmembrane</keyword>
<keyword evidence="1" id="KW-0472">Membrane</keyword>
<evidence type="ECO:0000256" key="1">
    <source>
        <dbReference type="SAM" id="Phobius"/>
    </source>
</evidence>
<proteinExistence type="predicted"/>
<protein>
    <submittedName>
        <fullName evidence="2">Uncharacterized protein</fullName>
    </submittedName>
</protein>
<accession>A0A8T2LSK6</accession>
<keyword evidence="1" id="KW-1133">Transmembrane helix</keyword>
<gene>
    <name evidence="2" type="ORF">AMEX_G13620</name>
</gene>
<dbReference type="EMBL" id="JAICCE010000010">
    <property type="protein sequence ID" value="KAG9272605.1"/>
    <property type="molecule type" value="Genomic_DNA"/>
</dbReference>
<sequence length="138" mass="15306">ALEESQDLHREAVLLLLIPSLTRARPARGGQTRLPTQQMECVGYEAVGYCAAISAGLSWVCIHSVLNVLSSAVCCVWKKFSRPSSRQNAADTDTHLVYRLSGGKSSKNRKSNGRNGGHYHIILCKIASFIYLFIYFIF</sequence>
<organism evidence="2 3">
    <name type="scientific">Astyanax mexicanus</name>
    <name type="common">Blind cave fish</name>
    <name type="synonym">Astyanax fasciatus mexicanus</name>
    <dbReference type="NCBI Taxonomy" id="7994"/>
    <lineage>
        <taxon>Eukaryota</taxon>
        <taxon>Metazoa</taxon>
        <taxon>Chordata</taxon>
        <taxon>Craniata</taxon>
        <taxon>Vertebrata</taxon>
        <taxon>Euteleostomi</taxon>
        <taxon>Actinopterygii</taxon>
        <taxon>Neopterygii</taxon>
        <taxon>Teleostei</taxon>
        <taxon>Ostariophysi</taxon>
        <taxon>Characiformes</taxon>
        <taxon>Characoidei</taxon>
        <taxon>Acestrorhamphidae</taxon>
        <taxon>Acestrorhamphinae</taxon>
        <taxon>Astyanax</taxon>
    </lineage>
</organism>
<comment type="caution">
    <text evidence="2">The sequence shown here is derived from an EMBL/GenBank/DDBJ whole genome shotgun (WGS) entry which is preliminary data.</text>
</comment>
<reference evidence="2 3" key="1">
    <citation type="submission" date="2021-07" db="EMBL/GenBank/DDBJ databases">
        <authorList>
            <person name="Imarazene B."/>
            <person name="Zahm M."/>
            <person name="Klopp C."/>
            <person name="Cabau C."/>
            <person name="Beille S."/>
            <person name="Jouanno E."/>
            <person name="Castinel A."/>
            <person name="Lluch J."/>
            <person name="Gil L."/>
            <person name="Kuchtly C."/>
            <person name="Lopez Roques C."/>
            <person name="Donnadieu C."/>
            <person name="Parrinello H."/>
            <person name="Journot L."/>
            <person name="Du K."/>
            <person name="Schartl M."/>
            <person name="Retaux S."/>
            <person name="Guiguen Y."/>
        </authorList>
    </citation>
    <scope>NUCLEOTIDE SEQUENCE [LARGE SCALE GENOMIC DNA]</scope>
    <source>
        <strain evidence="2">Pach_M1</strain>
        <tissue evidence="2">Testis</tissue>
    </source>
</reference>
<dbReference type="AlphaFoldDB" id="A0A8T2LSK6"/>